<dbReference type="SUPFAM" id="SSF56281">
    <property type="entry name" value="Metallo-hydrolase/oxidoreductase"/>
    <property type="match status" value="1"/>
</dbReference>
<evidence type="ECO:0000256" key="1">
    <source>
        <dbReference type="ARBA" id="ARBA00005250"/>
    </source>
</evidence>
<dbReference type="STRING" id="1855912.LuPra_03798"/>
<feature type="domain" description="Metallo-beta-lactamase" evidence="3">
    <location>
        <begin position="47"/>
        <end position="222"/>
    </location>
</feature>
<dbReference type="Proteomes" id="UP000076079">
    <property type="component" value="Chromosome"/>
</dbReference>
<keyword evidence="4" id="KW-0378">Hydrolase</keyword>
<dbReference type="PANTHER" id="PTHR42951:SF4">
    <property type="entry name" value="ACYL-COENZYME A THIOESTERASE MBLAC2"/>
    <property type="match status" value="1"/>
</dbReference>
<dbReference type="PANTHER" id="PTHR42951">
    <property type="entry name" value="METALLO-BETA-LACTAMASE DOMAIN-CONTAINING"/>
    <property type="match status" value="1"/>
</dbReference>
<dbReference type="Pfam" id="PF00753">
    <property type="entry name" value="Lactamase_B"/>
    <property type="match status" value="1"/>
</dbReference>
<dbReference type="InterPro" id="IPR001279">
    <property type="entry name" value="Metallo-B-lactamas"/>
</dbReference>
<evidence type="ECO:0000256" key="2">
    <source>
        <dbReference type="SAM" id="SignalP"/>
    </source>
</evidence>
<feature type="signal peptide" evidence="2">
    <location>
        <begin position="1"/>
        <end position="15"/>
    </location>
</feature>
<evidence type="ECO:0000313" key="5">
    <source>
        <dbReference type="Proteomes" id="UP000076079"/>
    </source>
</evidence>
<gene>
    <name evidence="4" type="primary">blaB1</name>
    <name evidence="4" type="ORF">LuPra_03798</name>
</gene>
<dbReference type="InterPro" id="IPR036866">
    <property type="entry name" value="RibonucZ/Hydroxyglut_hydro"/>
</dbReference>
<protein>
    <submittedName>
        <fullName evidence="4">Carbapenem-hydrolyzing beta-lactamase BlaB-1</fullName>
        <ecNumber evidence="4">3.5.2.6</ecNumber>
    </submittedName>
</protein>
<dbReference type="OrthoDB" id="2273115at2"/>
<dbReference type="EC" id="3.5.2.6" evidence="4"/>
<dbReference type="GO" id="GO:0017001">
    <property type="term" value="P:antibiotic catabolic process"/>
    <property type="evidence" value="ECO:0007669"/>
    <property type="project" value="UniProtKB-ARBA"/>
</dbReference>
<evidence type="ECO:0000259" key="3">
    <source>
        <dbReference type="SMART" id="SM00849"/>
    </source>
</evidence>
<sequence precursor="true">MRRLLLIGIIVAAGAAGIAARQPASGPPQTAELVKVKDNLFVVKGGGGNTAAFVTSKGVVLVDTKLANWGERIMQQVRTVTDKPVTMIINTHTHGDHVGSNEFFPASVEVVAHANTKTNMEKMPAFAGDKAQFLPDRTYTDQLTVGSGAERIELRYFGPGHTNGDTIVVFPELRVAHTGDLFAGLGTPLIDTNNGGSGVAYPDTLKKAAAGITGVDTVIPGHSDVMPWAKFVEFGEFNAAFLSAVQQAVKDGKTPEEAFAGLKLPEKFKEYQIGRGQANVTAIYGELKK</sequence>
<dbReference type="AlphaFoldDB" id="A0A143PPM8"/>
<dbReference type="EMBL" id="CP015136">
    <property type="protein sequence ID" value="AMY10562.1"/>
    <property type="molecule type" value="Genomic_DNA"/>
</dbReference>
<organism evidence="4 5">
    <name type="scientific">Luteitalea pratensis</name>
    <dbReference type="NCBI Taxonomy" id="1855912"/>
    <lineage>
        <taxon>Bacteria</taxon>
        <taxon>Pseudomonadati</taxon>
        <taxon>Acidobacteriota</taxon>
        <taxon>Vicinamibacteria</taxon>
        <taxon>Vicinamibacterales</taxon>
        <taxon>Vicinamibacteraceae</taxon>
        <taxon>Luteitalea</taxon>
    </lineage>
</organism>
<proteinExistence type="inferred from homology"/>
<dbReference type="CDD" id="cd16282">
    <property type="entry name" value="metallo-hydrolase-like_MBL-fold"/>
    <property type="match status" value="1"/>
</dbReference>
<dbReference type="InterPro" id="IPR050855">
    <property type="entry name" value="NDM-1-like"/>
</dbReference>
<reference evidence="5" key="2">
    <citation type="submission" date="2016-04" db="EMBL/GenBank/DDBJ databases">
        <title>First Complete Genome Sequence of a Subdivision 6 Acidobacterium.</title>
        <authorList>
            <person name="Huang S."/>
            <person name="Vieira S."/>
            <person name="Bunk B."/>
            <person name="Riedel T."/>
            <person name="Sproeer C."/>
            <person name="Overmann J."/>
        </authorList>
    </citation>
    <scope>NUCLEOTIDE SEQUENCE [LARGE SCALE GENOMIC DNA]</scope>
    <source>
        <strain evidence="5">DSM 100886 HEG_-6_39</strain>
    </source>
</reference>
<name>A0A143PPM8_LUTPR</name>
<keyword evidence="5" id="KW-1185">Reference proteome</keyword>
<evidence type="ECO:0000313" key="4">
    <source>
        <dbReference type="EMBL" id="AMY10562.1"/>
    </source>
</evidence>
<dbReference type="SMART" id="SM00849">
    <property type="entry name" value="Lactamase_B"/>
    <property type="match status" value="1"/>
</dbReference>
<dbReference type="RefSeq" id="WP_110172189.1">
    <property type="nucleotide sequence ID" value="NZ_CP015136.1"/>
</dbReference>
<keyword evidence="2" id="KW-0732">Signal</keyword>
<feature type="chain" id="PRO_5012565583" evidence="2">
    <location>
        <begin position="16"/>
        <end position="289"/>
    </location>
</feature>
<dbReference type="GO" id="GO:0008800">
    <property type="term" value="F:beta-lactamase activity"/>
    <property type="evidence" value="ECO:0007669"/>
    <property type="project" value="UniProtKB-EC"/>
</dbReference>
<comment type="similarity">
    <text evidence="1">Belongs to the metallo-beta-lactamase superfamily. Class-B beta-lactamase family.</text>
</comment>
<dbReference type="Gene3D" id="3.60.15.10">
    <property type="entry name" value="Ribonuclease Z/Hydroxyacylglutathione hydrolase-like"/>
    <property type="match status" value="1"/>
</dbReference>
<dbReference type="KEGG" id="abac:LuPra_03798"/>
<reference evidence="4 5" key="1">
    <citation type="journal article" date="2016" name="Genome Announc.">
        <title>First Complete Genome Sequence of a Subdivision 6 Acidobacterium Strain.</title>
        <authorList>
            <person name="Huang S."/>
            <person name="Vieira S."/>
            <person name="Bunk B."/>
            <person name="Riedel T."/>
            <person name="Sproer C."/>
            <person name="Overmann J."/>
        </authorList>
    </citation>
    <scope>NUCLEOTIDE SEQUENCE [LARGE SCALE GENOMIC DNA]</scope>
    <source>
        <strain evidence="5">DSM 100886 HEG_-6_39</strain>
    </source>
</reference>
<accession>A0A143PPM8</accession>